<sequence length="67" mass="6785">MIVVLALAGELAWQGMAGGLAATALVGESLPVVVDASDGLFRIPRQPELSGGTSPRTPPGTRPARCT</sequence>
<accession>A0A3N2GNY8</accession>
<comment type="caution">
    <text evidence="2">The sequence shown here is derived from an EMBL/GenBank/DDBJ whole genome shotgun (WGS) entry which is preliminary data.</text>
</comment>
<reference evidence="2 3" key="1">
    <citation type="submission" date="2018-11" db="EMBL/GenBank/DDBJ databases">
        <title>Sequencing the genomes of 1000 actinobacteria strains.</title>
        <authorList>
            <person name="Klenk H.-P."/>
        </authorList>
    </citation>
    <scope>NUCLEOTIDE SEQUENCE [LARGE SCALE GENOMIC DNA]</scope>
    <source>
        <strain evidence="2 3">DSM 44348</strain>
    </source>
</reference>
<name>A0A3N2GNY8_9PSEU</name>
<dbReference type="Proteomes" id="UP000274843">
    <property type="component" value="Unassembled WGS sequence"/>
</dbReference>
<organism evidence="2 3">
    <name type="scientific">Amycolatopsis thermoflava</name>
    <dbReference type="NCBI Taxonomy" id="84480"/>
    <lineage>
        <taxon>Bacteria</taxon>
        <taxon>Bacillati</taxon>
        <taxon>Actinomycetota</taxon>
        <taxon>Actinomycetes</taxon>
        <taxon>Pseudonocardiales</taxon>
        <taxon>Pseudonocardiaceae</taxon>
        <taxon>Amycolatopsis</taxon>
        <taxon>Amycolatopsis methanolica group</taxon>
    </lineage>
</organism>
<proteinExistence type="predicted"/>
<protein>
    <submittedName>
        <fullName evidence="2">Uncharacterized protein</fullName>
    </submittedName>
</protein>
<dbReference type="EMBL" id="RKHY01000001">
    <property type="protein sequence ID" value="ROS38356.1"/>
    <property type="molecule type" value="Genomic_DNA"/>
</dbReference>
<evidence type="ECO:0000313" key="2">
    <source>
        <dbReference type="EMBL" id="ROS38356.1"/>
    </source>
</evidence>
<feature type="region of interest" description="Disordered" evidence="1">
    <location>
        <begin position="44"/>
        <end position="67"/>
    </location>
</feature>
<dbReference type="AlphaFoldDB" id="A0A3N2GNY8"/>
<keyword evidence="3" id="KW-1185">Reference proteome</keyword>
<evidence type="ECO:0000256" key="1">
    <source>
        <dbReference type="SAM" id="MobiDB-lite"/>
    </source>
</evidence>
<gene>
    <name evidence="2" type="ORF">EDD35_0628</name>
</gene>
<evidence type="ECO:0000313" key="3">
    <source>
        <dbReference type="Proteomes" id="UP000274843"/>
    </source>
</evidence>